<name>X0UGX6_9ZZZZ</name>
<dbReference type="EMBL" id="BARS01028129">
    <property type="protein sequence ID" value="GAG04850.1"/>
    <property type="molecule type" value="Genomic_DNA"/>
</dbReference>
<feature type="transmembrane region" description="Helical" evidence="1">
    <location>
        <begin position="12"/>
        <end position="31"/>
    </location>
</feature>
<feature type="non-terminal residue" evidence="2">
    <location>
        <position position="1"/>
    </location>
</feature>
<protein>
    <recommendedName>
        <fullName evidence="3">Acriflavin resistance protein</fullName>
    </recommendedName>
</protein>
<dbReference type="InterPro" id="IPR027463">
    <property type="entry name" value="AcrB_DN_DC_subdom"/>
</dbReference>
<evidence type="ECO:0008006" key="3">
    <source>
        <dbReference type="Google" id="ProtNLM"/>
    </source>
</evidence>
<comment type="caution">
    <text evidence="2">The sequence shown here is derived from an EMBL/GenBank/DDBJ whole genome shotgun (WGS) entry which is preliminary data.</text>
</comment>
<dbReference type="Gene3D" id="3.30.70.1440">
    <property type="entry name" value="Multidrug efflux transporter AcrB pore domain"/>
    <property type="match status" value="1"/>
</dbReference>
<dbReference type="Gene3D" id="3.30.70.1430">
    <property type="entry name" value="Multidrug efflux transporter AcrB pore domain"/>
    <property type="match status" value="1"/>
</dbReference>
<keyword evidence="1" id="KW-0812">Transmembrane</keyword>
<proteinExistence type="predicted"/>
<feature type="non-terminal residue" evidence="2">
    <location>
        <position position="265"/>
    </location>
</feature>
<reference evidence="2" key="1">
    <citation type="journal article" date="2014" name="Front. Microbiol.">
        <title>High frequency of phylogenetically diverse reductive dehalogenase-homologous genes in deep subseafloor sedimentary metagenomes.</title>
        <authorList>
            <person name="Kawai M."/>
            <person name="Futagami T."/>
            <person name="Toyoda A."/>
            <person name="Takaki Y."/>
            <person name="Nishi S."/>
            <person name="Hori S."/>
            <person name="Arai W."/>
            <person name="Tsubouchi T."/>
            <person name="Morono Y."/>
            <person name="Uchiyama I."/>
            <person name="Ito T."/>
            <person name="Fujiyama A."/>
            <person name="Inagaki F."/>
            <person name="Takami H."/>
        </authorList>
    </citation>
    <scope>NUCLEOTIDE SEQUENCE</scope>
    <source>
        <strain evidence="2">Expedition CK06-06</strain>
    </source>
</reference>
<sequence>VIRSVKWRYVTLAIGCAILIMTVGYILGGYIKVVFFDTIEADNMVATITMPQGTPVSQTQQVTETIERAVEQVRREFDAKRQGKPSVVKHISTTIGDQPASRGGGMGGGLAIYGAHLAEVNVELISSELRDSSTESSTKMKNRWRDVVGEIPGVSSLKFFSEIMSTGAAINVELSHEDYDVLLQSVERLKSILHEYAGVKDITDSFEPGKAELKLELKDTGRTLGLTLLDLARQVRQGFYGEEAQRIQRGRDDIRVMVRYPQEER</sequence>
<dbReference type="AlphaFoldDB" id="X0UGX6"/>
<dbReference type="Gene3D" id="1.20.1640.10">
    <property type="entry name" value="Multidrug efflux transporter AcrB transmembrane domain"/>
    <property type="match status" value="1"/>
</dbReference>
<dbReference type="InterPro" id="IPR001036">
    <property type="entry name" value="Acrflvin-R"/>
</dbReference>
<evidence type="ECO:0000256" key="1">
    <source>
        <dbReference type="SAM" id="Phobius"/>
    </source>
</evidence>
<keyword evidence="1" id="KW-1133">Transmembrane helix</keyword>
<accession>X0UGX6</accession>
<gene>
    <name evidence="2" type="ORF">S01H1_44115</name>
</gene>
<dbReference type="GO" id="GO:0042910">
    <property type="term" value="F:xenobiotic transmembrane transporter activity"/>
    <property type="evidence" value="ECO:0007669"/>
    <property type="project" value="TreeGrafter"/>
</dbReference>
<dbReference type="Pfam" id="PF00873">
    <property type="entry name" value="ACR_tran"/>
    <property type="match status" value="1"/>
</dbReference>
<organism evidence="2">
    <name type="scientific">marine sediment metagenome</name>
    <dbReference type="NCBI Taxonomy" id="412755"/>
    <lineage>
        <taxon>unclassified sequences</taxon>
        <taxon>metagenomes</taxon>
        <taxon>ecological metagenomes</taxon>
    </lineage>
</organism>
<evidence type="ECO:0000313" key="2">
    <source>
        <dbReference type="EMBL" id="GAG04850.1"/>
    </source>
</evidence>
<dbReference type="Gene3D" id="3.30.2090.10">
    <property type="entry name" value="Multidrug efflux transporter AcrB TolC docking domain, DN and DC subdomains"/>
    <property type="match status" value="1"/>
</dbReference>
<keyword evidence="1" id="KW-0472">Membrane</keyword>
<dbReference type="PANTHER" id="PTHR32063">
    <property type="match status" value="1"/>
</dbReference>
<dbReference type="GO" id="GO:0005886">
    <property type="term" value="C:plasma membrane"/>
    <property type="evidence" value="ECO:0007669"/>
    <property type="project" value="TreeGrafter"/>
</dbReference>
<dbReference type="PANTHER" id="PTHR32063:SF33">
    <property type="entry name" value="RND SUPERFAMILY EFFLUX PUMP PERMEASE COMPONENT"/>
    <property type="match status" value="1"/>
</dbReference>